<proteinExistence type="predicted"/>
<dbReference type="AlphaFoldDB" id="A0A0R2KGT9"/>
<dbReference type="InterPro" id="IPR009651">
    <property type="entry name" value="Met_g_lyase_put"/>
</dbReference>
<dbReference type="STRING" id="1122146.IV53_GL000540"/>
<keyword evidence="2" id="KW-1185">Reference proteome</keyword>
<dbReference type="InterPro" id="IPR015424">
    <property type="entry name" value="PyrdxlP-dep_Trfase"/>
</dbReference>
<dbReference type="PANTHER" id="PTHR46658">
    <property type="entry name" value="CYS OR MET METABOLISM PYRIDOXAL-PHOSPHATE-DEPENDENT ENZYME"/>
    <property type="match status" value="1"/>
</dbReference>
<dbReference type="Gene3D" id="3.90.1150.60">
    <property type="entry name" value="Methioning gamme-lyase, C-terminal domain"/>
    <property type="match status" value="1"/>
</dbReference>
<dbReference type="eggNOG" id="COG4100">
    <property type="taxonomic scope" value="Bacteria"/>
</dbReference>
<evidence type="ECO:0000313" key="2">
    <source>
        <dbReference type="Proteomes" id="UP000051500"/>
    </source>
</evidence>
<comment type="caution">
    <text evidence="1">The sequence shown here is derived from an EMBL/GenBank/DDBJ whole genome shotgun (WGS) entry which is preliminary data.</text>
</comment>
<dbReference type="SUPFAM" id="SSF53383">
    <property type="entry name" value="PLP-dependent transferases"/>
    <property type="match status" value="1"/>
</dbReference>
<dbReference type="Proteomes" id="UP000051500">
    <property type="component" value="Unassembled WGS sequence"/>
</dbReference>
<dbReference type="EMBL" id="JQBZ01000025">
    <property type="protein sequence ID" value="KRN88575.1"/>
    <property type="molecule type" value="Genomic_DNA"/>
</dbReference>
<organism evidence="1 2">
    <name type="scientific">Ligilactobacillus ceti DSM 22408</name>
    <dbReference type="NCBI Taxonomy" id="1122146"/>
    <lineage>
        <taxon>Bacteria</taxon>
        <taxon>Bacillati</taxon>
        <taxon>Bacillota</taxon>
        <taxon>Bacilli</taxon>
        <taxon>Lactobacillales</taxon>
        <taxon>Lactobacillaceae</taxon>
        <taxon>Ligilactobacillus</taxon>
    </lineage>
</organism>
<sequence length="423" mass="46421">MEMNYSWLADYPTELQEKIKQVEAQVAEQYAKIDDQILFNQKRVLALFREHHVSEADLVGSTGYGCDDMGRDKLDAIYAGYFKTEDALVRPQFVSGTHAIATALYGVLKPGETLHYLTGMPYDTIQQVIGIAGDNSGTMQELGMGFSYTPLLENGKVDYEQAKKDLSADPTIKVIALQRSRGYETRASYTVAELKEMIDFIREIIPEAIIFVDNCYGEFSEASEPSWFGADLMAGSLFKNAGAGIAKTGGYIVGKKDLVEKAATRLTIPGVGKNEGATYPFMRDFYQGFFMAAHTTGQAIKGMIFTSALLESVGMDVSPKWDAPRTDVVQAVVFNDPKPMIDFCGVIQNNSPLNAFVNPIPSPMDGYEDEVIMASGSFTEGSTIELSSDGPIRPPYCLYIQGGLTVEHVKIAIASAVNQTFYQ</sequence>
<dbReference type="PATRIC" id="fig|1122146.4.peg.555"/>
<reference evidence="1 2" key="1">
    <citation type="journal article" date="2015" name="Genome Announc.">
        <title>Expanding the biotechnology potential of lactobacilli through comparative genomics of 213 strains and associated genera.</title>
        <authorList>
            <person name="Sun Z."/>
            <person name="Harris H.M."/>
            <person name="McCann A."/>
            <person name="Guo C."/>
            <person name="Argimon S."/>
            <person name="Zhang W."/>
            <person name="Yang X."/>
            <person name="Jeffery I.B."/>
            <person name="Cooney J.C."/>
            <person name="Kagawa T.F."/>
            <person name="Liu W."/>
            <person name="Song Y."/>
            <person name="Salvetti E."/>
            <person name="Wrobel A."/>
            <person name="Rasinkangas P."/>
            <person name="Parkhill J."/>
            <person name="Rea M.C."/>
            <person name="O'Sullivan O."/>
            <person name="Ritari J."/>
            <person name="Douillard F.P."/>
            <person name="Paul Ross R."/>
            <person name="Yang R."/>
            <person name="Briner A.E."/>
            <person name="Felis G.E."/>
            <person name="de Vos W.M."/>
            <person name="Barrangou R."/>
            <person name="Klaenhammer T.R."/>
            <person name="Caufield P.W."/>
            <person name="Cui Y."/>
            <person name="Zhang H."/>
            <person name="O'Toole P.W."/>
        </authorList>
    </citation>
    <scope>NUCLEOTIDE SEQUENCE [LARGE SCALE GENOMIC DNA]</scope>
    <source>
        <strain evidence="1 2">DSM 22408</strain>
    </source>
</reference>
<dbReference type="Gene3D" id="3.40.640.10">
    <property type="entry name" value="Type I PLP-dependent aspartate aminotransferase-like (Major domain)"/>
    <property type="match status" value="1"/>
</dbReference>
<dbReference type="InterPro" id="IPR015421">
    <property type="entry name" value="PyrdxlP-dep_Trfase_major"/>
</dbReference>
<gene>
    <name evidence="1" type="ORF">IV53_GL000540</name>
</gene>
<name>A0A0R2KGT9_9LACO</name>
<protein>
    <submittedName>
        <fullName evidence="1">Aluminum resistance protein</fullName>
    </submittedName>
</protein>
<dbReference type="Pfam" id="PF06838">
    <property type="entry name" value="Met_gamma_lyase"/>
    <property type="match status" value="1"/>
</dbReference>
<evidence type="ECO:0000313" key="1">
    <source>
        <dbReference type="EMBL" id="KRN88575.1"/>
    </source>
</evidence>
<accession>A0A0R2KGT9</accession>
<dbReference type="PANTHER" id="PTHR46658:SF1">
    <property type="entry name" value="CYS OR MET METABOLISM PYRIDOXAL-PHOSPHATE-DEPENDENT ENZYME"/>
    <property type="match status" value="1"/>
</dbReference>